<reference evidence="1" key="1">
    <citation type="journal article" date="2023" name="bioRxiv">
        <title>Improved chromosome-level genome assembly for marigold (Tagetes erecta).</title>
        <authorList>
            <person name="Jiang F."/>
            <person name="Yuan L."/>
            <person name="Wang S."/>
            <person name="Wang H."/>
            <person name="Xu D."/>
            <person name="Wang A."/>
            <person name="Fan W."/>
        </authorList>
    </citation>
    <scope>NUCLEOTIDE SEQUENCE</scope>
    <source>
        <strain evidence="1">WSJ</strain>
        <tissue evidence="1">Leaf</tissue>
    </source>
</reference>
<name>A0AAD8PC23_TARER</name>
<proteinExistence type="predicted"/>
<dbReference type="EMBL" id="JAUHHV010000001">
    <property type="protein sequence ID" value="KAK1440356.1"/>
    <property type="molecule type" value="Genomic_DNA"/>
</dbReference>
<protein>
    <submittedName>
        <fullName evidence="1">Uncharacterized protein</fullName>
    </submittedName>
</protein>
<keyword evidence="2" id="KW-1185">Reference proteome</keyword>
<sequence>MMLLRSGFGELDDEFLLWSSWCERGYGGGFVRKTRYAHEQRARGDPCHPIAPPLRMHKCEYGLAYVILFLSLELEGLGTVCLPLNDLVQCLIIQHSECLFQKKRASEWFS</sequence>
<gene>
    <name evidence="1" type="ORF">QVD17_06181</name>
</gene>
<dbReference type="Proteomes" id="UP001229421">
    <property type="component" value="Unassembled WGS sequence"/>
</dbReference>
<organism evidence="1 2">
    <name type="scientific">Tagetes erecta</name>
    <name type="common">African marigold</name>
    <dbReference type="NCBI Taxonomy" id="13708"/>
    <lineage>
        <taxon>Eukaryota</taxon>
        <taxon>Viridiplantae</taxon>
        <taxon>Streptophyta</taxon>
        <taxon>Embryophyta</taxon>
        <taxon>Tracheophyta</taxon>
        <taxon>Spermatophyta</taxon>
        <taxon>Magnoliopsida</taxon>
        <taxon>eudicotyledons</taxon>
        <taxon>Gunneridae</taxon>
        <taxon>Pentapetalae</taxon>
        <taxon>asterids</taxon>
        <taxon>campanulids</taxon>
        <taxon>Asterales</taxon>
        <taxon>Asteraceae</taxon>
        <taxon>Asteroideae</taxon>
        <taxon>Heliantheae alliance</taxon>
        <taxon>Tageteae</taxon>
        <taxon>Tagetes</taxon>
    </lineage>
</organism>
<comment type="caution">
    <text evidence="1">The sequence shown here is derived from an EMBL/GenBank/DDBJ whole genome shotgun (WGS) entry which is preliminary data.</text>
</comment>
<evidence type="ECO:0000313" key="2">
    <source>
        <dbReference type="Proteomes" id="UP001229421"/>
    </source>
</evidence>
<accession>A0AAD8PC23</accession>
<evidence type="ECO:0000313" key="1">
    <source>
        <dbReference type="EMBL" id="KAK1440356.1"/>
    </source>
</evidence>
<dbReference type="AlphaFoldDB" id="A0AAD8PC23"/>